<evidence type="ECO:0000256" key="2">
    <source>
        <dbReference type="ARBA" id="ARBA00023125"/>
    </source>
</evidence>
<dbReference type="InterPro" id="IPR036271">
    <property type="entry name" value="Tet_transcr_reg_TetR-rel_C_sf"/>
</dbReference>
<dbReference type="Gene3D" id="1.10.357.10">
    <property type="entry name" value="Tetracycline Repressor, domain 2"/>
    <property type="match status" value="1"/>
</dbReference>
<keyword evidence="2 4" id="KW-0238">DNA-binding</keyword>
<dbReference type="Pfam" id="PF00440">
    <property type="entry name" value="TetR_N"/>
    <property type="match status" value="1"/>
</dbReference>
<evidence type="ECO:0000256" key="3">
    <source>
        <dbReference type="ARBA" id="ARBA00023163"/>
    </source>
</evidence>
<dbReference type="PRINTS" id="PR00455">
    <property type="entry name" value="HTHTETR"/>
</dbReference>
<evidence type="ECO:0000256" key="4">
    <source>
        <dbReference type="PROSITE-ProRule" id="PRU00335"/>
    </source>
</evidence>
<accession>A0ABS3QYT5</accession>
<sequence>MRADARRNRARVLEAASQAFATEGIGVSLDEVARRAGVGPGTVHRHFPTKEALYEAVVVDHLEHLIVQAREALKADHAGSALFPFLRQLVHEAGTKQDLTEALDGAGVTLTDATRQTAAELQRIFAELLTHAQEAGVVRTDVDGQDAQAIVLAAVTAERRRADRTRPGRLADLVLDSLRPSEPAR</sequence>
<proteinExistence type="predicted"/>
<dbReference type="Proteomes" id="UP000666915">
    <property type="component" value="Unassembled WGS sequence"/>
</dbReference>
<dbReference type="PANTHER" id="PTHR30055">
    <property type="entry name" value="HTH-TYPE TRANSCRIPTIONAL REGULATOR RUTR"/>
    <property type="match status" value="1"/>
</dbReference>
<dbReference type="InterPro" id="IPR001647">
    <property type="entry name" value="HTH_TetR"/>
</dbReference>
<evidence type="ECO:0000256" key="1">
    <source>
        <dbReference type="ARBA" id="ARBA00023015"/>
    </source>
</evidence>
<keyword evidence="1" id="KW-0805">Transcription regulation</keyword>
<dbReference type="InterPro" id="IPR009057">
    <property type="entry name" value="Homeodomain-like_sf"/>
</dbReference>
<organism evidence="6 7">
    <name type="scientific">Actinomadura nitritigenes</name>
    <dbReference type="NCBI Taxonomy" id="134602"/>
    <lineage>
        <taxon>Bacteria</taxon>
        <taxon>Bacillati</taxon>
        <taxon>Actinomycetota</taxon>
        <taxon>Actinomycetes</taxon>
        <taxon>Streptosporangiales</taxon>
        <taxon>Thermomonosporaceae</taxon>
        <taxon>Actinomadura</taxon>
    </lineage>
</organism>
<dbReference type="Pfam" id="PF21597">
    <property type="entry name" value="TetR_C_43"/>
    <property type="match status" value="1"/>
</dbReference>
<dbReference type="RefSeq" id="WP_208267456.1">
    <property type="nucleotide sequence ID" value="NZ_BAAAGM010000011.1"/>
</dbReference>
<dbReference type="PROSITE" id="PS01081">
    <property type="entry name" value="HTH_TETR_1"/>
    <property type="match status" value="1"/>
</dbReference>
<protein>
    <submittedName>
        <fullName evidence="6">Helix-turn-helix transcriptional regulator</fullName>
    </submittedName>
</protein>
<dbReference type="PROSITE" id="PS50977">
    <property type="entry name" value="HTH_TETR_2"/>
    <property type="match status" value="1"/>
</dbReference>
<feature type="DNA-binding region" description="H-T-H motif" evidence="4">
    <location>
        <begin position="28"/>
        <end position="47"/>
    </location>
</feature>
<feature type="domain" description="HTH tetR-type" evidence="5">
    <location>
        <begin position="6"/>
        <end position="65"/>
    </location>
</feature>
<evidence type="ECO:0000259" key="5">
    <source>
        <dbReference type="PROSITE" id="PS50977"/>
    </source>
</evidence>
<evidence type="ECO:0000313" key="7">
    <source>
        <dbReference type="Proteomes" id="UP000666915"/>
    </source>
</evidence>
<dbReference type="InterPro" id="IPR050109">
    <property type="entry name" value="HTH-type_TetR-like_transc_reg"/>
</dbReference>
<name>A0ABS3QYT5_9ACTN</name>
<evidence type="ECO:0000313" key="6">
    <source>
        <dbReference type="EMBL" id="MBO2439151.1"/>
    </source>
</evidence>
<gene>
    <name evidence="6" type="ORF">J4557_16645</name>
</gene>
<comment type="caution">
    <text evidence="6">The sequence shown here is derived from an EMBL/GenBank/DDBJ whole genome shotgun (WGS) entry which is preliminary data.</text>
</comment>
<dbReference type="SUPFAM" id="SSF48498">
    <property type="entry name" value="Tetracyclin repressor-like, C-terminal domain"/>
    <property type="match status" value="1"/>
</dbReference>
<dbReference type="PANTHER" id="PTHR30055:SF234">
    <property type="entry name" value="HTH-TYPE TRANSCRIPTIONAL REGULATOR BETI"/>
    <property type="match status" value="1"/>
</dbReference>
<dbReference type="EMBL" id="JAGEOK010000010">
    <property type="protein sequence ID" value="MBO2439151.1"/>
    <property type="molecule type" value="Genomic_DNA"/>
</dbReference>
<keyword evidence="7" id="KW-1185">Reference proteome</keyword>
<reference evidence="6 7" key="1">
    <citation type="submission" date="2021-03" db="EMBL/GenBank/DDBJ databases">
        <authorList>
            <person name="Kanchanasin P."/>
            <person name="Saeng-In P."/>
            <person name="Phongsopitanun W."/>
            <person name="Yuki M."/>
            <person name="Kudo T."/>
            <person name="Ohkuma M."/>
            <person name="Tanasupawat S."/>
        </authorList>
    </citation>
    <scope>NUCLEOTIDE SEQUENCE [LARGE SCALE GENOMIC DNA]</scope>
    <source>
        <strain evidence="6 7">L46</strain>
    </source>
</reference>
<dbReference type="InterPro" id="IPR049445">
    <property type="entry name" value="TetR_SbtR-like_C"/>
</dbReference>
<keyword evidence="3" id="KW-0804">Transcription</keyword>
<dbReference type="SUPFAM" id="SSF46689">
    <property type="entry name" value="Homeodomain-like"/>
    <property type="match status" value="1"/>
</dbReference>
<dbReference type="InterPro" id="IPR023772">
    <property type="entry name" value="DNA-bd_HTH_TetR-type_CS"/>
</dbReference>